<keyword evidence="3 6" id="KW-0812">Transmembrane</keyword>
<proteinExistence type="predicted"/>
<dbReference type="AlphaFoldDB" id="A0A165YQ15"/>
<dbReference type="EMBL" id="LMCB01000016">
    <property type="protein sequence ID" value="KZL19113.1"/>
    <property type="molecule type" value="Genomic_DNA"/>
</dbReference>
<dbReference type="Proteomes" id="UP000076577">
    <property type="component" value="Unassembled WGS sequence"/>
</dbReference>
<feature type="transmembrane region" description="Helical" evidence="6">
    <location>
        <begin position="187"/>
        <end position="211"/>
    </location>
</feature>
<dbReference type="Pfam" id="PF01545">
    <property type="entry name" value="Cation_efflux"/>
    <property type="match status" value="1"/>
</dbReference>
<evidence type="ECO:0000256" key="2">
    <source>
        <dbReference type="ARBA" id="ARBA00022448"/>
    </source>
</evidence>
<evidence type="ECO:0000256" key="4">
    <source>
        <dbReference type="ARBA" id="ARBA00022989"/>
    </source>
</evidence>
<feature type="transmembrane region" description="Helical" evidence="6">
    <location>
        <begin position="76"/>
        <end position="97"/>
    </location>
</feature>
<feature type="domain" description="Cation efflux protein transmembrane" evidence="7">
    <location>
        <begin position="10"/>
        <end position="214"/>
    </location>
</feature>
<dbReference type="PATRIC" id="fig|989403.3.peg.2318"/>
<evidence type="ECO:0000256" key="6">
    <source>
        <dbReference type="SAM" id="Phobius"/>
    </source>
</evidence>
<dbReference type="PANTHER" id="PTHR13414:SF9">
    <property type="entry name" value="PROTON-COUPLED ZINC ANTIPORTER SLC30A9, MITOCHONDRIAL"/>
    <property type="match status" value="1"/>
</dbReference>
<feature type="transmembrane region" description="Helical" evidence="6">
    <location>
        <begin position="161"/>
        <end position="181"/>
    </location>
</feature>
<keyword evidence="5 6" id="KW-0472">Membrane</keyword>
<gene>
    <name evidence="8" type="primary">fieF_2</name>
    <name evidence="8" type="ORF">PsAD2_02171</name>
</gene>
<dbReference type="GO" id="GO:0016020">
    <property type="term" value="C:membrane"/>
    <property type="evidence" value="ECO:0007669"/>
    <property type="project" value="UniProtKB-SubCell"/>
</dbReference>
<feature type="transmembrane region" description="Helical" evidence="6">
    <location>
        <begin position="113"/>
        <end position="134"/>
    </location>
</feature>
<name>A0A165YQ15_9HYPH</name>
<evidence type="ECO:0000313" key="8">
    <source>
        <dbReference type="EMBL" id="KZL19113.1"/>
    </source>
</evidence>
<dbReference type="InterPro" id="IPR002524">
    <property type="entry name" value="Cation_efflux"/>
</dbReference>
<organism evidence="8 9">
    <name type="scientific">Pseudovibrio axinellae</name>
    <dbReference type="NCBI Taxonomy" id="989403"/>
    <lineage>
        <taxon>Bacteria</taxon>
        <taxon>Pseudomonadati</taxon>
        <taxon>Pseudomonadota</taxon>
        <taxon>Alphaproteobacteria</taxon>
        <taxon>Hyphomicrobiales</taxon>
        <taxon>Stappiaceae</taxon>
        <taxon>Pseudovibrio</taxon>
    </lineage>
</organism>
<evidence type="ECO:0000256" key="1">
    <source>
        <dbReference type="ARBA" id="ARBA00004141"/>
    </source>
</evidence>
<comment type="caution">
    <text evidence="8">The sequence shown here is derived from an EMBL/GenBank/DDBJ whole genome shotgun (WGS) entry which is preliminary data.</text>
</comment>
<keyword evidence="9" id="KW-1185">Reference proteome</keyword>
<evidence type="ECO:0000313" key="9">
    <source>
        <dbReference type="Proteomes" id="UP000076577"/>
    </source>
</evidence>
<reference evidence="8 9" key="1">
    <citation type="journal article" date="2016" name="Front. Microbiol.">
        <title>Comparative Genomic Analysis Reveals a Diverse Repertoire of Genes Involved in Prokaryote-Eukaryote Interactions within the Pseudovibrio Genus.</title>
        <authorList>
            <person name="Romano S."/>
            <person name="Fernandez-Guerra A."/>
            <person name="Reen F.J."/>
            <person name="Glockner F.O."/>
            <person name="Crowley S.P."/>
            <person name="O'Sullivan O."/>
            <person name="Cotter P.D."/>
            <person name="Adams C."/>
            <person name="Dobson A.D."/>
            <person name="O'Gara F."/>
        </authorList>
    </citation>
    <scope>NUCLEOTIDE SEQUENCE [LARGE SCALE GENOMIC DNA]</scope>
    <source>
        <strain evidence="8 9">Ad2</strain>
    </source>
</reference>
<keyword evidence="4 6" id="KW-1133">Transmembrane helix</keyword>
<dbReference type="InterPro" id="IPR040177">
    <property type="entry name" value="SLC30A9"/>
</dbReference>
<dbReference type="InterPro" id="IPR058533">
    <property type="entry name" value="Cation_efflux_TM"/>
</dbReference>
<dbReference type="InterPro" id="IPR027469">
    <property type="entry name" value="Cation_efflux_TMD_sf"/>
</dbReference>
<dbReference type="Gene3D" id="1.20.1510.10">
    <property type="entry name" value="Cation efflux protein transmembrane domain"/>
    <property type="match status" value="1"/>
</dbReference>
<evidence type="ECO:0000259" key="7">
    <source>
        <dbReference type="Pfam" id="PF01545"/>
    </source>
</evidence>
<accession>A0A165YQ15</accession>
<dbReference type="GO" id="GO:0006829">
    <property type="term" value="P:zinc ion transport"/>
    <property type="evidence" value="ECO:0007669"/>
    <property type="project" value="InterPro"/>
</dbReference>
<keyword evidence="2" id="KW-0813">Transport</keyword>
<dbReference type="STRING" id="989403.SAMN05421798_10887"/>
<dbReference type="SUPFAM" id="SSF161111">
    <property type="entry name" value="Cation efflux protein transmembrane domain-like"/>
    <property type="match status" value="1"/>
</dbReference>
<dbReference type="InterPro" id="IPR036837">
    <property type="entry name" value="Cation_efflux_CTD_sf"/>
</dbReference>
<dbReference type="OrthoDB" id="9806522at2"/>
<comment type="subcellular location">
    <subcellularLocation>
        <location evidence="1">Membrane</location>
        <topology evidence="1">Multi-pass membrane protein</topology>
    </subcellularLocation>
</comment>
<evidence type="ECO:0000256" key="5">
    <source>
        <dbReference type="ARBA" id="ARBA00023136"/>
    </source>
</evidence>
<protein>
    <submittedName>
        <fullName evidence="8">Ferrous-iron efflux pump FieF</fullName>
    </submittedName>
</protein>
<dbReference type="PANTHER" id="PTHR13414">
    <property type="entry name" value="HUEL-CATION TRANSPORTER"/>
    <property type="match status" value="1"/>
</dbReference>
<dbReference type="GO" id="GO:0008324">
    <property type="term" value="F:monoatomic cation transmembrane transporter activity"/>
    <property type="evidence" value="ECO:0007669"/>
    <property type="project" value="InterPro"/>
</dbReference>
<dbReference type="SUPFAM" id="SSF160240">
    <property type="entry name" value="Cation efflux protein cytoplasmic domain-like"/>
    <property type="match status" value="1"/>
</dbReference>
<dbReference type="NCBIfam" id="TIGR01297">
    <property type="entry name" value="CDF"/>
    <property type="match status" value="1"/>
</dbReference>
<dbReference type="RefSeq" id="WP_068005726.1">
    <property type="nucleotide sequence ID" value="NZ_FOFM01000008.1"/>
</dbReference>
<sequence length="310" mass="32822">MAAHGSKKVIFAALAGNSLIAITKFAAAAYTGSAAMLSEGIHSLVDTGNQGLLLLGMKRAEKPADDKHPFGYGSEIYFWAFVVAIMIFAVGAGISLYEGIQKILNPHPLESAFVAYAVLGLAMIFEGWAWMVAYKEFKKTKGNRPFLAAVRDSKDPTVFTVLFEDTAAMLGLVIALAGIYGAQTFGILWLDGAASVGIGLILAGTAFVLALETKGLLIGESASPELIASVRQILIAPAAVKGVNEIRTLHLGPNDVLLAASLDFEDALTAGAVEEVIFSLEATIKRSQPLVGRVFLEVQAAQDHMHFGQE</sequence>
<evidence type="ECO:0000256" key="3">
    <source>
        <dbReference type="ARBA" id="ARBA00022692"/>
    </source>
</evidence>